<feature type="compositionally biased region" description="Polar residues" evidence="1">
    <location>
        <begin position="49"/>
        <end position="70"/>
    </location>
</feature>
<evidence type="ECO:0000313" key="4">
    <source>
        <dbReference type="Proteomes" id="UP000271624"/>
    </source>
</evidence>
<dbReference type="PANTHER" id="PTHR36933">
    <property type="entry name" value="SLL0788 PROTEIN"/>
    <property type="match status" value="1"/>
</dbReference>
<keyword evidence="4" id="KW-1185">Reference proteome</keyword>
<reference evidence="3" key="2">
    <citation type="journal article" date="2019" name="Genome Biol. Evol.">
        <title>Day and night: Metabolic profiles and evolutionary relationships of six axenic non-marine cyanobacteria.</title>
        <authorList>
            <person name="Will S.E."/>
            <person name="Henke P."/>
            <person name="Boedeker C."/>
            <person name="Huang S."/>
            <person name="Brinkmann H."/>
            <person name="Rohde M."/>
            <person name="Jarek M."/>
            <person name="Friedl T."/>
            <person name="Seufert S."/>
            <person name="Schumacher M."/>
            <person name="Overmann J."/>
            <person name="Neumann-Schaal M."/>
            <person name="Petersen J."/>
        </authorList>
    </citation>
    <scope>NUCLEOTIDE SEQUENCE [LARGE SCALE GENOMIC DNA]</scope>
    <source>
        <strain evidence="3">PCC 7102</strain>
    </source>
</reference>
<dbReference type="Pfam" id="PF03713">
    <property type="entry name" value="DUF305"/>
    <property type="match status" value="1"/>
</dbReference>
<proteinExistence type="predicted"/>
<dbReference type="PANTHER" id="PTHR36933:SF1">
    <property type="entry name" value="SLL0788 PROTEIN"/>
    <property type="match status" value="1"/>
</dbReference>
<evidence type="ECO:0000256" key="1">
    <source>
        <dbReference type="SAM" id="MobiDB-lite"/>
    </source>
</evidence>
<feature type="domain" description="DUF305" evidence="2">
    <location>
        <begin position="102"/>
        <end position="249"/>
    </location>
</feature>
<sequence>MIIGIYKTLDKLNQTFMRINQLKTGLIAFSLTIAATSAGLLTACSTTASQNQVQSNNTTATEATDKQTAQGGMNHDGMHHHGGMNHSMAMDLGPADANYNLRFIDSMIPHHEGAVIMAKEVLQKSKRPEIKKLANDIIKAQNKEIAELKQWRQAWYPKAGSKPVAYDTQQKKTVDMSSQQMQAMMMNMDLGAADNEFDLRFIDAMIPHHEGALVMAQDAASKSKRPQIKKLAQDIISSQQAEINQMKQWRQAWYKK</sequence>
<accession>A0A433V3F1</accession>
<dbReference type="Proteomes" id="UP000271624">
    <property type="component" value="Unassembled WGS sequence"/>
</dbReference>
<gene>
    <name evidence="3" type="ORF">DSM106972_073940</name>
</gene>
<dbReference type="Gene3D" id="1.20.1260.10">
    <property type="match status" value="2"/>
</dbReference>
<name>A0A433V3F1_9CYAN</name>
<protein>
    <recommendedName>
        <fullName evidence="2">DUF305 domain-containing protein</fullName>
    </recommendedName>
</protein>
<dbReference type="EMBL" id="RSCL01000023">
    <property type="protein sequence ID" value="RUT00623.1"/>
    <property type="molecule type" value="Genomic_DNA"/>
</dbReference>
<dbReference type="InterPro" id="IPR012347">
    <property type="entry name" value="Ferritin-like"/>
</dbReference>
<dbReference type="AlphaFoldDB" id="A0A433V3F1"/>
<dbReference type="InterPro" id="IPR005183">
    <property type="entry name" value="DUF305_CopM-like"/>
</dbReference>
<reference evidence="3" key="1">
    <citation type="submission" date="2018-12" db="EMBL/GenBank/DDBJ databases">
        <authorList>
            <person name="Will S."/>
            <person name="Neumann-Schaal M."/>
            <person name="Henke P."/>
        </authorList>
    </citation>
    <scope>NUCLEOTIDE SEQUENCE</scope>
    <source>
        <strain evidence="3">PCC 7102</strain>
    </source>
</reference>
<organism evidence="3 4">
    <name type="scientific">Dulcicalothrix desertica PCC 7102</name>
    <dbReference type="NCBI Taxonomy" id="232991"/>
    <lineage>
        <taxon>Bacteria</taxon>
        <taxon>Bacillati</taxon>
        <taxon>Cyanobacteriota</taxon>
        <taxon>Cyanophyceae</taxon>
        <taxon>Nostocales</taxon>
        <taxon>Calotrichaceae</taxon>
        <taxon>Dulcicalothrix</taxon>
    </lineage>
</organism>
<feature type="region of interest" description="Disordered" evidence="1">
    <location>
        <begin position="49"/>
        <end position="76"/>
    </location>
</feature>
<comment type="caution">
    <text evidence="3">The sequence shown here is derived from an EMBL/GenBank/DDBJ whole genome shotgun (WGS) entry which is preliminary data.</text>
</comment>
<evidence type="ECO:0000313" key="3">
    <source>
        <dbReference type="EMBL" id="RUT00623.1"/>
    </source>
</evidence>
<evidence type="ECO:0000259" key="2">
    <source>
        <dbReference type="Pfam" id="PF03713"/>
    </source>
</evidence>